<feature type="region of interest" description="Disordered" evidence="13">
    <location>
        <begin position="536"/>
        <end position="556"/>
    </location>
</feature>
<dbReference type="Pfam" id="PF15924">
    <property type="entry name" value="ALG11_N"/>
    <property type="match status" value="1"/>
</dbReference>
<evidence type="ECO:0000256" key="6">
    <source>
        <dbReference type="ARBA" id="ARBA00022679"/>
    </source>
</evidence>
<comment type="catalytic activity">
    <reaction evidence="11 12">
        <text>an alpha-D-Man-(1-&gt;3)-[alpha-D-Man-(1-&gt;6)]-beta-D-Man-(1-&gt;4)-beta-D-GlcNAc-(1-&gt;4)-alpha-D-GlcNAc-diphospho-di-trans,poly-cis-dolichol + 2 GDP-alpha-D-mannose = an alpha-D-Man-(1-&gt;2)-alpha-D-Man-(1-&gt;2)-alpha-D-Man-(1-&gt;3)-[alpha-D-Man-(1-&gt;6)]-beta-D-Man-(1-&gt;4)-beta-D-GlcNAc-(1-&gt;4)-alpha-D-GlcNAc-diphospho-di-trans,poly-cis-dolichol + 2 GDP + 2 H(+)</text>
        <dbReference type="Rhea" id="RHEA:29523"/>
        <dbReference type="Rhea" id="RHEA-COMP:19515"/>
        <dbReference type="Rhea" id="RHEA-COMP:19516"/>
        <dbReference type="ChEBI" id="CHEBI:15378"/>
        <dbReference type="ChEBI" id="CHEBI:57527"/>
        <dbReference type="ChEBI" id="CHEBI:58189"/>
        <dbReference type="ChEBI" id="CHEBI:132511"/>
        <dbReference type="ChEBI" id="CHEBI:132515"/>
        <dbReference type="EC" id="2.4.1.131"/>
    </reaction>
    <physiologicalReaction direction="left-to-right" evidence="11 12">
        <dbReference type="Rhea" id="RHEA:29524"/>
    </physiologicalReaction>
</comment>
<evidence type="ECO:0000256" key="1">
    <source>
        <dbReference type="ARBA" id="ARBA00004389"/>
    </source>
</evidence>
<dbReference type="SUPFAM" id="SSF53756">
    <property type="entry name" value="UDP-Glycosyltransferase/glycogen phosphorylase"/>
    <property type="match status" value="1"/>
</dbReference>
<dbReference type="InterPro" id="IPR031814">
    <property type="entry name" value="ALG11_N"/>
</dbReference>
<accession>A0A6A6BG55</accession>
<dbReference type="Proteomes" id="UP000799438">
    <property type="component" value="Unassembled WGS sequence"/>
</dbReference>
<feature type="domain" description="ALG11 mannosyltransferase N-terminal" evidence="15">
    <location>
        <begin position="112"/>
        <end position="324"/>
    </location>
</feature>
<dbReference type="InterPro" id="IPR038013">
    <property type="entry name" value="ALG11"/>
</dbReference>
<keyword evidence="5 12" id="KW-0328">Glycosyltransferase</keyword>
<organism evidence="16 17">
    <name type="scientific">Aplosporella prunicola CBS 121167</name>
    <dbReference type="NCBI Taxonomy" id="1176127"/>
    <lineage>
        <taxon>Eukaryota</taxon>
        <taxon>Fungi</taxon>
        <taxon>Dikarya</taxon>
        <taxon>Ascomycota</taxon>
        <taxon>Pezizomycotina</taxon>
        <taxon>Dothideomycetes</taxon>
        <taxon>Dothideomycetes incertae sedis</taxon>
        <taxon>Botryosphaeriales</taxon>
        <taxon>Aplosporellaceae</taxon>
        <taxon>Aplosporella</taxon>
    </lineage>
</organism>
<evidence type="ECO:0000256" key="12">
    <source>
        <dbReference type="RuleBase" id="RU367051"/>
    </source>
</evidence>
<dbReference type="RefSeq" id="XP_033398270.1">
    <property type="nucleotide sequence ID" value="XM_033540396.1"/>
</dbReference>
<comment type="subcellular location">
    <subcellularLocation>
        <location evidence="1">Endoplasmic reticulum membrane</location>
        <topology evidence="1">Single-pass membrane protein</topology>
    </subcellularLocation>
</comment>
<feature type="compositionally biased region" description="Low complexity" evidence="13">
    <location>
        <begin position="538"/>
        <end position="556"/>
    </location>
</feature>
<evidence type="ECO:0000256" key="8">
    <source>
        <dbReference type="ARBA" id="ARBA00022824"/>
    </source>
</evidence>
<keyword evidence="6 12" id="KW-0808">Transferase</keyword>
<evidence type="ECO:0000256" key="3">
    <source>
        <dbReference type="ARBA" id="ARBA00012645"/>
    </source>
</evidence>
<evidence type="ECO:0000256" key="5">
    <source>
        <dbReference type="ARBA" id="ARBA00022676"/>
    </source>
</evidence>
<keyword evidence="8 12" id="KW-0256">Endoplasmic reticulum</keyword>
<evidence type="ECO:0000259" key="15">
    <source>
        <dbReference type="Pfam" id="PF15924"/>
    </source>
</evidence>
<keyword evidence="17" id="KW-1185">Reference proteome</keyword>
<comment type="similarity">
    <text evidence="12">Belongs to the glycosyltransferase group 1 family. Glycosyltransferase 4 subfamily.</text>
</comment>
<feature type="compositionally biased region" description="Polar residues" evidence="13">
    <location>
        <begin position="635"/>
        <end position="644"/>
    </location>
</feature>
<keyword evidence="9" id="KW-1133">Transmembrane helix</keyword>
<evidence type="ECO:0000256" key="4">
    <source>
        <dbReference type="ARBA" id="ARBA00022018"/>
    </source>
</evidence>
<evidence type="ECO:0000256" key="11">
    <source>
        <dbReference type="ARBA" id="ARBA00045065"/>
    </source>
</evidence>
<dbReference type="GeneID" id="54297892"/>
<dbReference type="PANTHER" id="PTHR45919">
    <property type="entry name" value="GDP-MAN:MAN(3)GLCNAC(2)-PP-DOL ALPHA-1,2-MANNOSYLTRANSFERASE"/>
    <property type="match status" value="1"/>
</dbReference>
<reference evidence="16" key="1">
    <citation type="journal article" date="2020" name="Stud. Mycol.">
        <title>101 Dothideomycetes genomes: a test case for predicting lifestyles and emergence of pathogens.</title>
        <authorList>
            <person name="Haridas S."/>
            <person name="Albert R."/>
            <person name="Binder M."/>
            <person name="Bloem J."/>
            <person name="Labutti K."/>
            <person name="Salamov A."/>
            <person name="Andreopoulos B."/>
            <person name="Baker S."/>
            <person name="Barry K."/>
            <person name="Bills G."/>
            <person name="Bluhm B."/>
            <person name="Cannon C."/>
            <person name="Castanera R."/>
            <person name="Culley D."/>
            <person name="Daum C."/>
            <person name="Ezra D."/>
            <person name="Gonzalez J."/>
            <person name="Henrissat B."/>
            <person name="Kuo A."/>
            <person name="Liang C."/>
            <person name="Lipzen A."/>
            <person name="Lutzoni F."/>
            <person name="Magnuson J."/>
            <person name="Mondo S."/>
            <person name="Nolan M."/>
            <person name="Ohm R."/>
            <person name="Pangilinan J."/>
            <person name="Park H.-J."/>
            <person name="Ramirez L."/>
            <person name="Alfaro M."/>
            <person name="Sun H."/>
            <person name="Tritt A."/>
            <person name="Yoshinaga Y."/>
            <person name="Zwiers L.-H."/>
            <person name="Turgeon B."/>
            <person name="Goodwin S."/>
            <person name="Spatafora J."/>
            <person name="Crous P."/>
            <person name="Grigoriev I."/>
        </authorList>
    </citation>
    <scope>NUCLEOTIDE SEQUENCE</scope>
    <source>
        <strain evidence="16">CBS 121167</strain>
    </source>
</reference>
<gene>
    <name evidence="16" type="ORF">K452DRAFT_286983</name>
</gene>
<dbReference type="GO" id="GO:0006487">
    <property type="term" value="P:protein N-linked glycosylation"/>
    <property type="evidence" value="ECO:0007669"/>
    <property type="project" value="TreeGrafter"/>
</dbReference>
<protein>
    <recommendedName>
        <fullName evidence="4 12">GDP-Man:Man(3)GlcNAc(2)-PP-Dol alpha-1,2-mannosyltransferase</fullName>
        <ecNumber evidence="3 12">2.4.1.131</ecNumber>
    </recommendedName>
</protein>
<proteinExistence type="inferred from homology"/>
<evidence type="ECO:0000256" key="9">
    <source>
        <dbReference type="ARBA" id="ARBA00022989"/>
    </source>
</evidence>
<dbReference type="Pfam" id="PF00534">
    <property type="entry name" value="Glycos_transf_1"/>
    <property type="match status" value="1"/>
</dbReference>
<dbReference type="EC" id="2.4.1.131" evidence="3 12"/>
<evidence type="ECO:0000256" key="10">
    <source>
        <dbReference type="ARBA" id="ARBA00023136"/>
    </source>
</evidence>
<dbReference type="GO" id="GO:0004377">
    <property type="term" value="F:GDP-Man:Man(3)GlcNAc(2)-PP-Dol alpha-1,2-mannosyltransferase activity"/>
    <property type="evidence" value="ECO:0007669"/>
    <property type="project" value="UniProtKB-UniRule"/>
</dbReference>
<evidence type="ECO:0000256" key="7">
    <source>
        <dbReference type="ARBA" id="ARBA00022692"/>
    </source>
</evidence>
<evidence type="ECO:0000259" key="14">
    <source>
        <dbReference type="Pfam" id="PF00534"/>
    </source>
</evidence>
<dbReference type="InterPro" id="IPR001296">
    <property type="entry name" value="Glyco_trans_1"/>
</dbReference>
<evidence type="ECO:0000313" key="16">
    <source>
        <dbReference type="EMBL" id="KAF2142558.1"/>
    </source>
</evidence>
<feature type="region of interest" description="Disordered" evidence="13">
    <location>
        <begin position="609"/>
        <end position="661"/>
    </location>
</feature>
<dbReference type="PANTHER" id="PTHR45919:SF1">
    <property type="entry name" value="GDP-MAN:MAN(3)GLCNAC(2)-PP-DOL ALPHA-1,2-MANNOSYLTRANSFERASE"/>
    <property type="match status" value="1"/>
</dbReference>
<feature type="domain" description="Glycosyl transferase family 1" evidence="14">
    <location>
        <begin position="378"/>
        <end position="513"/>
    </location>
</feature>
<evidence type="ECO:0000313" key="17">
    <source>
        <dbReference type="Proteomes" id="UP000799438"/>
    </source>
</evidence>
<sequence>MIPPAILLAALPLALWRSDSPLSAALAKLCTLLYVAIRVLPLVVRLAGIGLGRHIRARTQPRRELLLARLAADEKEYKAKQQKRGEDDDWEKVDQSSGSSSPADVVDKEWKGVVGFFHPFCNAGGGGERVLWAAIRTTQKRYPNALCVVYTGDHDVDKAAILQRVEDRFNIHLHPPTVAFLYVSTRHYVLASTWPHFTLLGQSIGSLILAHDALSLLVPDIFIDTMGYAFALGLCKFYFPLVPTGAYVHYPTISTDMLDSLSATDLEREGKIRGVNSGAGQGIKGTLKRWYWLLFAKLYSGVGAFVDVVMTNSSWTQKHMENLWGPRPERVSCFDSLVLSHALSRKGVPTEHAVYPIEVVFPPVAVEELEQQIEVSEATEAERGPYLLYIAQFRPEKNHQLILDAFAELLGTWPQESEKPKLVLIGSVRNPEDATRVYNLRLLAHELRVKESVEFICDATWAQILAWLGRASVGINGMWNEHFGIGVVEYQAAGLISVVNDSGGPKVDIVTEVDGEATGELGGAVVHECLLTRQVSMPRQRASSPRASGGRSGCRGQSGLRCVCGRAAAQDASRRRSLRRGGRDRWSGWWRCSGRWVVEIKEWNGVGIGRDVGGISPRARPRGRRPRLSLDRSVETQASPNNNEAGDASSRFSRRPTTARS</sequence>
<evidence type="ECO:0000256" key="13">
    <source>
        <dbReference type="SAM" id="MobiDB-lite"/>
    </source>
</evidence>
<dbReference type="Gene3D" id="3.40.50.2000">
    <property type="entry name" value="Glycogen Phosphorylase B"/>
    <property type="match status" value="1"/>
</dbReference>
<name>A0A6A6BG55_9PEZI</name>
<dbReference type="OrthoDB" id="2276068at2759"/>
<comment type="function">
    <text evidence="12">GDP-Man:Man(3)GlcNAc(2)-PP-Dol alpha-1,2-mannosyltransferase that operates in the biosynthetic pathway of dolichol-linked oligosaccharides, the glycan precursors employed in protein asparagine (N)-glycosylation. The assembly of dolichol-linked oligosaccharides begins on the cytosolic side of the endoplasmic reticulum membrane and finishes in its lumen. The sequential addition of sugars to dolichol pyrophosphate produces dolichol-linked oligosaccharides containing fourteen sugars, including two GlcNAcs, nine mannoses and three glucoses. Once assembled, the oligosaccharide is transferred from the lipid to nascent proteins by oligosaccharyltransferases. Catalyzes, on the cytoplasmic face of the endoplasmic reticulum, the addition of the fourth and fifth mannose residues to the dolichol-linked oligosaccharide chain, to produce Man(5)GlcNAc(2)-PP-dolichol core oligosaccharide.</text>
</comment>
<feature type="region of interest" description="Disordered" evidence="13">
    <location>
        <begin position="78"/>
        <end position="104"/>
    </location>
</feature>
<dbReference type="EMBL" id="ML995484">
    <property type="protein sequence ID" value="KAF2142558.1"/>
    <property type="molecule type" value="Genomic_DNA"/>
</dbReference>
<dbReference type="GO" id="GO:0005789">
    <property type="term" value="C:endoplasmic reticulum membrane"/>
    <property type="evidence" value="ECO:0007669"/>
    <property type="project" value="UniProtKB-SubCell"/>
</dbReference>
<dbReference type="UniPathway" id="UPA00378"/>
<evidence type="ECO:0000256" key="2">
    <source>
        <dbReference type="ARBA" id="ARBA00004922"/>
    </source>
</evidence>
<keyword evidence="10" id="KW-0472">Membrane</keyword>
<dbReference type="CDD" id="cd03806">
    <property type="entry name" value="GT4_ALG11-like"/>
    <property type="match status" value="1"/>
</dbReference>
<dbReference type="AlphaFoldDB" id="A0A6A6BG55"/>
<keyword evidence="7" id="KW-0812">Transmembrane</keyword>
<comment type="pathway">
    <text evidence="2 12">Protein modification; protein glycosylation.</text>
</comment>